<organism evidence="2 3">
    <name type="scientific">Mesorhabditis belari</name>
    <dbReference type="NCBI Taxonomy" id="2138241"/>
    <lineage>
        <taxon>Eukaryota</taxon>
        <taxon>Metazoa</taxon>
        <taxon>Ecdysozoa</taxon>
        <taxon>Nematoda</taxon>
        <taxon>Chromadorea</taxon>
        <taxon>Rhabditida</taxon>
        <taxon>Rhabditina</taxon>
        <taxon>Rhabditomorpha</taxon>
        <taxon>Rhabditoidea</taxon>
        <taxon>Rhabditidae</taxon>
        <taxon>Mesorhabditinae</taxon>
        <taxon>Mesorhabditis</taxon>
    </lineage>
</organism>
<dbReference type="WBParaSite" id="MBELARI_LOCUS6319">
    <property type="protein sequence ID" value="MBELARI_LOCUS6319"/>
    <property type="gene ID" value="MBELARI_LOCUS6319"/>
</dbReference>
<keyword evidence="2" id="KW-1185">Reference proteome</keyword>
<sequence length="123" mass="13640">MYSPPDHGQQHVQIVGNDFLSKDTALAVAVPLIAMLSLLTLALSAIHACRRLCARLERQQDDCTVLEEGRGSFSAYPAPIPRPITPSAESFRRNSAQAQYRVLIQSKFEREFGAPRNQSFLAL</sequence>
<feature type="transmembrane region" description="Helical" evidence="1">
    <location>
        <begin position="25"/>
        <end position="49"/>
    </location>
</feature>
<keyword evidence="1" id="KW-1133">Transmembrane helix</keyword>
<evidence type="ECO:0000256" key="1">
    <source>
        <dbReference type="SAM" id="Phobius"/>
    </source>
</evidence>
<dbReference type="AlphaFoldDB" id="A0AAF3FGV5"/>
<protein>
    <submittedName>
        <fullName evidence="3">Uncharacterized protein</fullName>
    </submittedName>
</protein>
<name>A0AAF3FGV5_9BILA</name>
<reference evidence="3" key="1">
    <citation type="submission" date="2024-02" db="UniProtKB">
        <authorList>
            <consortium name="WormBaseParasite"/>
        </authorList>
    </citation>
    <scope>IDENTIFICATION</scope>
</reference>
<accession>A0AAF3FGV5</accession>
<evidence type="ECO:0000313" key="2">
    <source>
        <dbReference type="Proteomes" id="UP000887575"/>
    </source>
</evidence>
<proteinExistence type="predicted"/>
<keyword evidence="1" id="KW-0472">Membrane</keyword>
<dbReference type="Proteomes" id="UP000887575">
    <property type="component" value="Unassembled WGS sequence"/>
</dbReference>
<evidence type="ECO:0000313" key="3">
    <source>
        <dbReference type="WBParaSite" id="MBELARI_LOCUS6319"/>
    </source>
</evidence>
<keyword evidence="1" id="KW-0812">Transmembrane</keyword>